<protein>
    <submittedName>
        <fullName evidence="1">Uncharacterized protein</fullName>
    </submittedName>
</protein>
<dbReference type="Proteomes" id="UP001165135">
    <property type="component" value="Unassembled WGS sequence"/>
</dbReference>
<gene>
    <name evidence="1" type="ORF">Airi01_029100</name>
</gene>
<proteinExistence type="predicted"/>
<reference evidence="1" key="1">
    <citation type="submission" date="2023-03" db="EMBL/GenBank/DDBJ databases">
        <title>Actinoallomurus iriomotensis NBRC 103681.</title>
        <authorList>
            <person name="Ichikawa N."/>
            <person name="Sato H."/>
            <person name="Tonouchi N."/>
        </authorList>
    </citation>
    <scope>NUCLEOTIDE SEQUENCE</scope>
    <source>
        <strain evidence="1">NBRC 103681</strain>
    </source>
</reference>
<name>A0A9W6RF59_9ACTN</name>
<sequence length="58" mass="5553">MALGGSNTATGAAAATMNFGVLDGRKAGYTRNFRSAGVFCAATGVDPECPGGIAGSVG</sequence>
<comment type="caution">
    <text evidence="1">The sequence shown here is derived from an EMBL/GenBank/DDBJ whole genome shotgun (WGS) entry which is preliminary data.</text>
</comment>
<evidence type="ECO:0000313" key="1">
    <source>
        <dbReference type="EMBL" id="GLY74643.1"/>
    </source>
</evidence>
<evidence type="ECO:0000313" key="2">
    <source>
        <dbReference type="Proteomes" id="UP001165135"/>
    </source>
</evidence>
<organism evidence="1 2">
    <name type="scientific">Actinoallomurus iriomotensis</name>
    <dbReference type="NCBI Taxonomy" id="478107"/>
    <lineage>
        <taxon>Bacteria</taxon>
        <taxon>Bacillati</taxon>
        <taxon>Actinomycetota</taxon>
        <taxon>Actinomycetes</taxon>
        <taxon>Streptosporangiales</taxon>
        <taxon>Thermomonosporaceae</taxon>
        <taxon>Actinoallomurus</taxon>
    </lineage>
</organism>
<dbReference type="AlphaFoldDB" id="A0A9W6RF59"/>
<accession>A0A9W6RF59</accession>
<dbReference type="EMBL" id="BSTJ01000003">
    <property type="protein sequence ID" value="GLY74643.1"/>
    <property type="molecule type" value="Genomic_DNA"/>
</dbReference>